<name>A0ACC2V3Y1_9TREE</name>
<dbReference type="EMBL" id="JASBWT010000027">
    <property type="protein sequence ID" value="KAJ9094058.1"/>
    <property type="molecule type" value="Genomic_DNA"/>
</dbReference>
<comment type="caution">
    <text evidence="1">The sequence shown here is derived from an EMBL/GenBank/DDBJ whole genome shotgun (WGS) entry which is preliminary data.</text>
</comment>
<accession>A0ACC2V3Y1</accession>
<sequence>MKLSSTLNTAASANRNAATPAGPTYLVISGISRTFLPSDVEAALHDIGGMQQGAPRLVTKLPTVFSPIPAGYYNTPLPLTQTFHLTFHSAYAAQTARLAIDRAPARLAGFSSKTPRSAIPGRVSSRITVRQVKEDSTRWLLAQAANDWMSSGRRELDAKQARKPSQSNQTANDAQPSLEENSIEKASASTGELESALDEATPASSPVSSTNYGELDNLSDYLSTLRWHNPAPFDPAKRTIQVLLRGLPGSATEDHVRQIGRGFKIDDTYGIFKVPK</sequence>
<evidence type="ECO:0000313" key="2">
    <source>
        <dbReference type="Proteomes" id="UP001227268"/>
    </source>
</evidence>
<dbReference type="Proteomes" id="UP001227268">
    <property type="component" value="Unassembled WGS sequence"/>
</dbReference>
<evidence type="ECO:0000313" key="1">
    <source>
        <dbReference type="EMBL" id="KAJ9094058.1"/>
    </source>
</evidence>
<proteinExistence type="predicted"/>
<organism evidence="1 2">
    <name type="scientific">Naganishia friedmannii</name>
    <dbReference type="NCBI Taxonomy" id="89922"/>
    <lineage>
        <taxon>Eukaryota</taxon>
        <taxon>Fungi</taxon>
        <taxon>Dikarya</taxon>
        <taxon>Basidiomycota</taxon>
        <taxon>Agaricomycotina</taxon>
        <taxon>Tremellomycetes</taxon>
        <taxon>Filobasidiales</taxon>
        <taxon>Filobasidiaceae</taxon>
        <taxon>Naganishia</taxon>
    </lineage>
</organism>
<protein>
    <submittedName>
        <fullName evidence="1">Uncharacterized protein</fullName>
    </submittedName>
</protein>
<gene>
    <name evidence="1" type="ORF">QFC21_006159</name>
</gene>
<keyword evidence="2" id="KW-1185">Reference proteome</keyword>
<reference evidence="1" key="1">
    <citation type="submission" date="2023-04" db="EMBL/GenBank/DDBJ databases">
        <title>Draft Genome sequencing of Naganishia species isolated from polar environments using Oxford Nanopore Technology.</title>
        <authorList>
            <person name="Leo P."/>
            <person name="Venkateswaran K."/>
        </authorList>
    </citation>
    <scope>NUCLEOTIDE SEQUENCE</scope>
    <source>
        <strain evidence="1">MNA-CCFEE 5423</strain>
    </source>
</reference>